<feature type="transmembrane region" description="Helical" evidence="1">
    <location>
        <begin position="57"/>
        <end position="84"/>
    </location>
</feature>
<dbReference type="Proteomes" id="UP000003120">
    <property type="component" value="Unassembled WGS sequence"/>
</dbReference>
<keyword evidence="1" id="KW-1133">Transmembrane helix</keyword>
<comment type="caution">
    <text evidence="2">The sequence shown here is derived from an EMBL/GenBank/DDBJ whole genome shotgun (WGS) entry which is preliminary data.</text>
</comment>
<dbReference type="AlphaFoldDB" id="A0AAN3VXM9"/>
<organism evidence="2 3">
    <name type="scientific">Fusobacterium necrophorum subsp. funduliforme Fnf 1007</name>
    <dbReference type="NCBI Taxonomy" id="1161424"/>
    <lineage>
        <taxon>Bacteria</taxon>
        <taxon>Fusobacteriati</taxon>
        <taxon>Fusobacteriota</taxon>
        <taxon>Fusobacteriia</taxon>
        <taxon>Fusobacteriales</taxon>
        <taxon>Fusobacteriaceae</taxon>
        <taxon>Fusobacterium</taxon>
    </lineage>
</organism>
<sequence>MYKINHIENHDVKETLKKYSTPPKENKSKLKNVFIIICFIAIMLFGWGYIVDFIEIAWSYISMGFILIAFLTLSAVISILSFILKLF</sequence>
<evidence type="ECO:0000313" key="2">
    <source>
        <dbReference type="EMBL" id="EJU19046.1"/>
    </source>
</evidence>
<feature type="transmembrane region" description="Helical" evidence="1">
    <location>
        <begin position="33"/>
        <end position="51"/>
    </location>
</feature>
<dbReference type="EMBL" id="ALKK01000001">
    <property type="protein sequence ID" value="EJU19046.1"/>
    <property type="molecule type" value="Genomic_DNA"/>
</dbReference>
<keyword evidence="1" id="KW-0472">Membrane</keyword>
<reference evidence="2 3" key="1">
    <citation type="submission" date="2012-07" db="EMBL/GenBank/DDBJ databases">
        <authorList>
            <person name="Durkin A.S."/>
            <person name="McCorrison J."/>
            <person name="Torralba M."/>
            <person name="Gillis M."/>
            <person name="Methe B."/>
            <person name="Sutton G."/>
            <person name="Nelson K.E."/>
        </authorList>
    </citation>
    <scope>NUCLEOTIDE SEQUENCE [LARGE SCALE GENOMIC DNA]</scope>
    <source>
        <strain evidence="2 3">Fnf 1007</strain>
    </source>
</reference>
<dbReference type="RefSeq" id="WP_005960201.1">
    <property type="nucleotide sequence ID" value="NZ_ALKK01000001.1"/>
</dbReference>
<evidence type="ECO:0000313" key="3">
    <source>
        <dbReference type="Proteomes" id="UP000003120"/>
    </source>
</evidence>
<proteinExistence type="predicted"/>
<gene>
    <name evidence="2" type="ORF">HMPREF1127_1753</name>
</gene>
<protein>
    <submittedName>
        <fullName evidence="2">Uncharacterized protein</fullName>
    </submittedName>
</protein>
<name>A0AAN3VXM9_9FUSO</name>
<accession>A0AAN3VXM9</accession>
<evidence type="ECO:0000256" key="1">
    <source>
        <dbReference type="SAM" id="Phobius"/>
    </source>
</evidence>
<keyword evidence="1" id="KW-0812">Transmembrane</keyword>